<evidence type="ECO:0000313" key="3">
    <source>
        <dbReference type="Proteomes" id="UP000030764"/>
    </source>
</evidence>
<protein>
    <submittedName>
        <fullName evidence="2">Uncharacterized protein</fullName>
    </submittedName>
</protein>
<evidence type="ECO:0000313" key="1">
    <source>
        <dbReference type="EMBL" id="KFD47395.1"/>
    </source>
</evidence>
<reference evidence="2 3" key="1">
    <citation type="journal article" date="2014" name="Nat. Genet.">
        <title>Genome and transcriptome of the porcine whipworm Trichuris suis.</title>
        <authorList>
            <person name="Jex A.R."/>
            <person name="Nejsum P."/>
            <person name="Schwarz E.M."/>
            <person name="Hu L."/>
            <person name="Young N.D."/>
            <person name="Hall R.S."/>
            <person name="Korhonen P.K."/>
            <person name="Liao S."/>
            <person name="Thamsborg S."/>
            <person name="Xia J."/>
            <person name="Xu P."/>
            <person name="Wang S."/>
            <person name="Scheerlinck J.P."/>
            <person name="Hofmann A."/>
            <person name="Sternberg P.W."/>
            <person name="Wang J."/>
            <person name="Gasser R.B."/>
        </authorList>
    </citation>
    <scope>NUCLEOTIDE SEQUENCE [LARGE SCALE GENOMIC DNA]</scope>
    <source>
        <strain evidence="2">DCEP-RM93F</strain>
        <strain evidence="1">DCEP-RM93M</strain>
    </source>
</reference>
<dbReference type="EMBL" id="KL367625">
    <property type="protein sequence ID" value="KFD61364.1"/>
    <property type="molecule type" value="Genomic_DNA"/>
</dbReference>
<accession>A0A085MVW8</accession>
<name>A0A085MVW8_9BILA</name>
<gene>
    <name evidence="1" type="ORF">M513_11758</name>
    <name evidence="2" type="ORF">M514_11758</name>
</gene>
<evidence type="ECO:0000313" key="2">
    <source>
        <dbReference type="EMBL" id="KFD61364.1"/>
    </source>
</evidence>
<dbReference type="Proteomes" id="UP000030758">
    <property type="component" value="Unassembled WGS sequence"/>
</dbReference>
<organism evidence="2">
    <name type="scientific">Trichuris suis</name>
    <name type="common">pig whipworm</name>
    <dbReference type="NCBI Taxonomy" id="68888"/>
    <lineage>
        <taxon>Eukaryota</taxon>
        <taxon>Metazoa</taxon>
        <taxon>Ecdysozoa</taxon>
        <taxon>Nematoda</taxon>
        <taxon>Enoplea</taxon>
        <taxon>Dorylaimia</taxon>
        <taxon>Trichinellida</taxon>
        <taxon>Trichuridae</taxon>
        <taxon>Trichuris</taxon>
    </lineage>
</organism>
<dbReference type="AlphaFoldDB" id="A0A085MVW8"/>
<dbReference type="EMBL" id="KL363329">
    <property type="protein sequence ID" value="KFD47395.1"/>
    <property type="molecule type" value="Genomic_DNA"/>
</dbReference>
<proteinExistence type="predicted"/>
<dbReference type="Proteomes" id="UP000030764">
    <property type="component" value="Unassembled WGS sequence"/>
</dbReference>
<keyword evidence="3" id="KW-1185">Reference proteome</keyword>
<sequence>MMLSEHASSVVSGEKADGQLDYCLCRTTSGRSFFCLLLCYGSHHLRPVLGIANDLEGTVVNLRDEEYLNDELRRIERWLPQQRRAFNYPQEV</sequence>